<dbReference type="STRING" id="861266.ARTSIC4J27_4368"/>
<comment type="caution">
    <text evidence="8">The sequence shown here is derived from an EMBL/GenBank/DDBJ whole genome shotgun (WGS) entry which is preliminary data.</text>
</comment>
<feature type="transmembrane region" description="Helical" evidence="7">
    <location>
        <begin position="89"/>
        <end position="119"/>
    </location>
</feature>
<evidence type="ECO:0000313" key="9">
    <source>
        <dbReference type="Proteomes" id="UP000035722"/>
    </source>
</evidence>
<name>A0A024H8M9_9MICC</name>
<feature type="transmembrane region" description="Helical" evidence="7">
    <location>
        <begin position="51"/>
        <end position="77"/>
    </location>
</feature>
<protein>
    <submittedName>
        <fullName evidence="8">Polysaccharide biosynthesis family protein</fullName>
    </submittedName>
</protein>
<evidence type="ECO:0000256" key="1">
    <source>
        <dbReference type="ARBA" id="ARBA00004651"/>
    </source>
</evidence>
<evidence type="ECO:0000256" key="5">
    <source>
        <dbReference type="ARBA" id="ARBA00022989"/>
    </source>
</evidence>
<feature type="transmembrane region" description="Helical" evidence="7">
    <location>
        <begin position="421"/>
        <end position="444"/>
    </location>
</feature>
<sequence>MKSDASIADSESLDSRAHRGAVWSGINMLMTKLAGIAVTIVVVRIVSPHDFGVFAAALIVHTIVSSFAELGVASCVARRDLSLDDHAPTVAAVSLISGTVFALIVFGFAEPIAAAFGAADAKGPVQVLSICVFLTGFFAVPGAMMTREFRQDRLFIANLVAFVPANGLLILLALDGNGALAFAWSRVAGQLVVGLVIILTPQRFYWPRINRGKLRPILKFGLPLAGANLINYTLLNADFAFISRILGPAVLGIYVLAFNIASWSSSVLGSTINSVAMTAFSESGLEATHLRDRLARWTRLTALVACPIAAMTAVLSTDIVVGLYGEKWAEAGPVLAVLGIYGAMFTTSLLLSNLLVARGQSWRVLLVQASWLATLVPGLWLGVSQFGVLGAAWVHVGVIACLVLPLYLWMLRSAVEDLPGLLFRAAAGPLLAAIAAAGAAYAVILPISGSWWRIAAAALTGLFIYMATALPLAREVWGGANTRLAPYFSTYDSLLARFAKIRRRST</sequence>
<feature type="transmembrane region" description="Helical" evidence="7">
    <location>
        <begin position="217"/>
        <end position="235"/>
    </location>
</feature>
<feature type="transmembrane region" description="Helical" evidence="7">
    <location>
        <begin position="180"/>
        <end position="205"/>
    </location>
</feature>
<keyword evidence="5 7" id="KW-1133">Transmembrane helix</keyword>
<keyword evidence="9" id="KW-1185">Reference proteome</keyword>
<gene>
    <name evidence="8" type="ORF">ARTSIC4J27_4368</name>
</gene>
<keyword evidence="3" id="KW-1003">Cell membrane</keyword>
<feature type="transmembrane region" description="Helical" evidence="7">
    <location>
        <begin position="125"/>
        <end position="143"/>
    </location>
</feature>
<feature type="transmembrane region" description="Helical" evidence="7">
    <location>
        <begin position="241"/>
        <end position="261"/>
    </location>
</feature>
<keyword evidence="4 7" id="KW-0812">Transmembrane</keyword>
<feature type="transmembrane region" description="Helical" evidence="7">
    <location>
        <begin position="450"/>
        <end position="473"/>
    </location>
</feature>
<dbReference type="AlphaFoldDB" id="A0A024H8M9"/>
<dbReference type="EMBL" id="CAQI01000059">
    <property type="protein sequence ID" value="CCQ48363.1"/>
    <property type="molecule type" value="Genomic_DNA"/>
</dbReference>
<evidence type="ECO:0000256" key="2">
    <source>
        <dbReference type="ARBA" id="ARBA00007430"/>
    </source>
</evidence>
<feature type="transmembrane region" description="Helical" evidence="7">
    <location>
        <begin position="389"/>
        <end position="409"/>
    </location>
</feature>
<dbReference type="Pfam" id="PF13440">
    <property type="entry name" value="Polysacc_synt_3"/>
    <property type="match status" value="1"/>
</dbReference>
<organism evidence="8 9">
    <name type="scientific">Pseudarthrobacter siccitolerans</name>
    <dbReference type="NCBI Taxonomy" id="861266"/>
    <lineage>
        <taxon>Bacteria</taxon>
        <taxon>Bacillati</taxon>
        <taxon>Actinomycetota</taxon>
        <taxon>Actinomycetes</taxon>
        <taxon>Micrococcales</taxon>
        <taxon>Micrococcaceae</taxon>
        <taxon>Pseudarthrobacter</taxon>
    </lineage>
</organism>
<comment type="similarity">
    <text evidence="2">Belongs to the polysaccharide synthase family.</text>
</comment>
<evidence type="ECO:0000313" key="8">
    <source>
        <dbReference type="EMBL" id="CCQ48363.1"/>
    </source>
</evidence>
<accession>A0A024H8M9</accession>
<dbReference type="Proteomes" id="UP000035722">
    <property type="component" value="Unassembled WGS sequence"/>
</dbReference>
<dbReference type="InterPro" id="IPR050833">
    <property type="entry name" value="Poly_Biosynth_Transport"/>
</dbReference>
<dbReference type="PANTHER" id="PTHR30250:SF10">
    <property type="entry name" value="LIPOPOLYSACCHARIDE BIOSYNTHESIS PROTEIN WZXC"/>
    <property type="match status" value="1"/>
</dbReference>
<proteinExistence type="inferred from homology"/>
<feature type="transmembrane region" description="Helical" evidence="7">
    <location>
        <begin position="155"/>
        <end position="174"/>
    </location>
</feature>
<feature type="transmembrane region" description="Helical" evidence="7">
    <location>
        <begin position="21"/>
        <end position="45"/>
    </location>
</feature>
<reference evidence="9" key="1">
    <citation type="journal article" date="2014" name="Genome Announc.">
        <title>Genome Sequence of Arthrobacter siccitolerans 4J27, a Xeroprotectant-Producing Desiccation-Tolerant Microorganism.</title>
        <authorList>
            <person name="Manzanera M."/>
            <person name="Santa-Cruz-Calvo L."/>
            <person name="Vilchez J.I."/>
            <person name="Garcia-Fontana C."/>
            <person name="Silva-Castro G.A."/>
            <person name="Calvo C."/>
            <person name="Gonzalez-Lopez J."/>
        </authorList>
    </citation>
    <scope>NUCLEOTIDE SEQUENCE [LARGE SCALE GENOMIC DNA]</scope>
    <source>
        <strain evidence="9">4J27</strain>
    </source>
</reference>
<dbReference type="PANTHER" id="PTHR30250">
    <property type="entry name" value="PST FAMILY PREDICTED COLANIC ACID TRANSPORTER"/>
    <property type="match status" value="1"/>
</dbReference>
<feature type="transmembrane region" description="Helical" evidence="7">
    <location>
        <begin position="364"/>
        <end position="383"/>
    </location>
</feature>
<feature type="transmembrane region" description="Helical" evidence="7">
    <location>
        <begin position="331"/>
        <end position="352"/>
    </location>
</feature>
<feature type="transmembrane region" description="Helical" evidence="7">
    <location>
        <begin position="300"/>
        <end position="325"/>
    </location>
</feature>
<evidence type="ECO:0000256" key="7">
    <source>
        <dbReference type="SAM" id="Phobius"/>
    </source>
</evidence>
<evidence type="ECO:0000256" key="4">
    <source>
        <dbReference type="ARBA" id="ARBA00022692"/>
    </source>
</evidence>
<evidence type="ECO:0000256" key="3">
    <source>
        <dbReference type="ARBA" id="ARBA00022475"/>
    </source>
</evidence>
<evidence type="ECO:0000256" key="6">
    <source>
        <dbReference type="ARBA" id="ARBA00023136"/>
    </source>
</evidence>
<dbReference type="GO" id="GO:0005886">
    <property type="term" value="C:plasma membrane"/>
    <property type="evidence" value="ECO:0007669"/>
    <property type="project" value="UniProtKB-SubCell"/>
</dbReference>
<keyword evidence="6 7" id="KW-0472">Membrane</keyword>
<comment type="subcellular location">
    <subcellularLocation>
        <location evidence="1">Cell membrane</location>
        <topology evidence="1">Multi-pass membrane protein</topology>
    </subcellularLocation>
</comment>